<keyword evidence="3" id="KW-1185">Reference proteome</keyword>
<dbReference type="PANTHER" id="PTHR42912:SF86">
    <property type="entry name" value="BLL4992 PROTEIN"/>
    <property type="match status" value="1"/>
</dbReference>
<evidence type="ECO:0000259" key="1">
    <source>
        <dbReference type="Pfam" id="PF13847"/>
    </source>
</evidence>
<reference evidence="2 3" key="1">
    <citation type="submission" date="2017-07" db="EMBL/GenBank/DDBJ databases">
        <authorList>
            <person name="Sun Z.S."/>
            <person name="Albrecht U."/>
            <person name="Echele G."/>
            <person name="Lee C.C."/>
        </authorList>
    </citation>
    <scope>NUCLEOTIDE SEQUENCE [LARGE SCALE GENOMIC DNA]</scope>
    <source>
        <strain evidence="2 3">CGMCC 1.12710</strain>
    </source>
</reference>
<dbReference type="InterPro" id="IPR029063">
    <property type="entry name" value="SAM-dependent_MTases_sf"/>
</dbReference>
<dbReference type="PANTHER" id="PTHR42912">
    <property type="entry name" value="METHYLTRANSFERASE"/>
    <property type="match status" value="1"/>
</dbReference>
<dbReference type="EMBL" id="FZQA01000002">
    <property type="protein sequence ID" value="SNT72059.1"/>
    <property type="molecule type" value="Genomic_DNA"/>
</dbReference>
<organism evidence="2 3">
    <name type="scientific">Amphiplicatus metriothermophilus</name>
    <dbReference type="NCBI Taxonomy" id="1519374"/>
    <lineage>
        <taxon>Bacteria</taxon>
        <taxon>Pseudomonadati</taxon>
        <taxon>Pseudomonadota</taxon>
        <taxon>Alphaproteobacteria</taxon>
        <taxon>Parvularculales</taxon>
        <taxon>Parvularculaceae</taxon>
        <taxon>Amphiplicatus</taxon>
    </lineage>
</organism>
<dbReference type="PROSITE" id="PS51257">
    <property type="entry name" value="PROKAR_LIPOPROTEIN"/>
    <property type="match status" value="1"/>
</dbReference>
<dbReference type="RefSeq" id="WP_089411591.1">
    <property type="nucleotide sequence ID" value="NZ_FZQA01000002.1"/>
</dbReference>
<keyword evidence="2" id="KW-0489">Methyltransferase</keyword>
<feature type="domain" description="Methyltransferase" evidence="1">
    <location>
        <begin position="78"/>
        <end position="197"/>
    </location>
</feature>
<gene>
    <name evidence="2" type="ORF">SAMN06297382_1090</name>
</gene>
<evidence type="ECO:0000313" key="2">
    <source>
        <dbReference type="EMBL" id="SNT72059.1"/>
    </source>
</evidence>
<name>A0A239PP23_9PROT</name>
<dbReference type="AlphaFoldDB" id="A0A239PP23"/>
<accession>A0A239PP23</accession>
<dbReference type="InterPro" id="IPR025714">
    <property type="entry name" value="Methyltranfer_dom"/>
</dbReference>
<protein>
    <submittedName>
        <fullName evidence="2">Methyltransferase domain-containing protein</fullName>
    </submittedName>
</protein>
<dbReference type="GO" id="GO:0032259">
    <property type="term" value="P:methylation"/>
    <property type="evidence" value="ECO:0007669"/>
    <property type="project" value="UniProtKB-KW"/>
</dbReference>
<dbReference type="CDD" id="cd02440">
    <property type="entry name" value="AdoMet_MTases"/>
    <property type="match status" value="1"/>
</dbReference>
<dbReference type="Proteomes" id="UP000198346">
    <property type="component" value="Unassembled WGS sequence"/>
</dbReference>
<proteinExistence type="predicted"/>
<dbReference type="Gene3D" id="3.40.50.150">
    <property type="entry name" value="Vaccinia Virus protein VP39"/>
    <property type="match status" value="1"/>
</dbReference>
<dbReference type="GO" id="GO:0008168">
    <property type="term" value="F:methyltransferase activity"/>
    <property type="evidence" value="ECO:0007669"/>
    <property type="project" value="UniProtKB-KW"/>
</dbReference>
<dbReference type="Pfam" id="PF13847">
    <property type="entry name" value="Methyltransf_31"/>
    <property type="match status" value="1"/>
</dbReference>
<sequence length="237" mass="25641">MSAKILFVIASACSLALVGCERESVANGEEDSPPPAAGDPYANNKASIDVWLERLEVGSRELYSARVQVADAVDLPAGARVADIGAGTGIYSLLFAERVGTEGVVYAVDIEPRFLKLINQRAEDLGLDNVVSVLGREDSITLPPASVDVVFISDTYHYFDAPEAIMRTVFEALRPGGSLYVVDYDLKEGEMPPADKRHVRAGREGVAAEIEAIGFQKAEHVSVPGLSENYMLRFRRP</sequence>
<evidence type="ECO:0000313" key="3">
    <source>
        <dbReference type="Proteomes" id="UP000198346"/>
    </source>
</evidence>
<dbReference type="SUPFAM" id="SSF53335">
    <property type="entry name" value="S-adenosyl-L-methionine-dependent methyltransferases"/>
    <property type="match status" value="1"/>
</dbReference>
<dbReference type="OrthoDB" id="9784101at2"/>
<dbReference type="InterPro" id="IPR050508">
    <property type="entry name" value="Methyltransf_Superfamily"/>
</dbReference>
<keyword evidence="2" id="KW-0808">Transferase</keyword>